<feature type="domain" description="SRCR" evidence="5">
    <location>
        <begin position="18"/>
        <end position="124"/>
    </location>
</feature>
<keyword evidence="7" id="KW-1185">Reference proteome</keyword>
<organism evidence="6 7">
    <name type="scientific">Scleropages formosus</name>
    <name type="common">Asian bonytongue</name>
    <name type="synonym">Osteoglossum formosum</name>
    <dbReference type="NCBI Taxonomy" id="113540"/>
    <lineage>
        <taxon>Eukaryota</taxon>
        <taxon>Metazoa</taxon>
        <taxon>Chordata</taxon>
        <taxon>Craniata</taxon>
        <taxon>Vertebrata</taxon>
        <taxon>Euteleostomi</taxon>
        <taxon>Actinopterygii</taxon>
        <taxon>Neopterygii</taxon>
        <taxon>Teleostei</taxon>
        <taxon>Osteoglossocephala</taxon>
        <taxon>Osteoglossomorpha</taxon>
        <taxon>Osteoglossiformes</taxon>
        <taxon>Osteoglossidae</taxon>
        <taxon>Scleropages</taxon>
    </lineage>
</organism>
<evidence type="ECO:0000313" key="6">
    <source>
        <dbReference type="Ensembl" id="ENSSFOP00015048840.1"/>
    </source>
</evidence>
<evidence type="ECO:0000256" key="3">
    <source>
        <dbReference type="ARBA" id="ARBA00023157"/>
    </source>
</evidence>
<evidence type="ECO:0000256" key="4">
    <source>
        <dbReference type="PROSITE-ProRule" id="PRU00196"/>
    </source>
</evidence>
<evidence type="ECO:0000256" key="1">
    <source>
        <dbReference type="ARBA" id="ARBA00022729"/>
    </source>
</evidence>
<keyword evidence="3 4" id="KW-1015">Disulfide bond</keyword>
<dbReference type="Ensembl" id="ENSSFOT00015057012.1">
    <property type="protein sequence ID" value="ENSSFOP00015048840.1"/>
    <property type="gene ID" value="ENSSFOG00015029968.1"/>
</dbReference>
<proteinExistence type="predicted"/>
<feature type="disulfide bond" evidence="4">
    <location>
        <begin position="87"/>
        <end position="97"/>
    </location>
</feature>
<dbReference type="Gene3D" id="3.10.250.10">
    <property type="entry name" value="SRCR-like domain"/>
    <property type="match status" value="1"/>
</dbReference>
<evidence type="ECO:0000256" key="2">
    <source>
        <dbReference type="ARBA" id="ARBA00022737"/>
    </source>
</evidence>
<dbReference type="FunFam" id="3.10.250.10:FF:000009">
    <property type="entry name" value="WC1"/>
    <property type="match status" value="1"/>
</dbReference>
<comment type="caution">
    <text evidence="4">Lacks conserved residue(s) required for the propagation of feature annotation.</text>
</comment>
<evidence type="ECO:0000313" key="7">
    <source>
        <dbReference type="Proteomes" id="UP000694397"/>
    </source>
</evidence>
<dbReference type="PANTHER" id="PTHR19331">
    <property type="entry name" value="SCAVENGER RECEPTOR DOMAIN-CONTAINING"/>
    <property type="match status" value="1"/>
</dbReference>
<reference evidence="6" key="3">
    <citation type="submission" date="2025-09" db="UniProtKB">
        <authorList>
            <consortium name="Ensembl"/>
        </authorList>
    </citation>
    <scope>IDENTIFICATION</scope>
</reference>
<dbReference type="Proteomes" id="UP000694397">
    <property type="component" value="Chromosome 8"/>
</dbReference>
<keyword evidence="2" id="KW-0677">Repeat</keyword>
<dbReference type="PRINTS" id="PR00258">
    <property type="entry name" value="SPERACTRCPTR"/>
</dbReference>
<protein>
    <recommendedName>
        <fullName evidence="5">SRCR domain-containing protein</fullName>
    </recommendedName>
</protein>
<reference evidence="6 7" key="1">
    <citation type="submission" date="2019-04" db="EMBL/GenBank/DDBJ databases">
        <authorList>
            <consortium name="Wellcome Sanger Institute Data Sharing"/>
        </authorList>
    </citation>
    <scope>NUCLEOTIDE SEQUENCE [LARGE SCALE GENOMIC DNA]</scope>
</reference>
<sequence length="213" mass="23364">SRILNLLWNWLNDMFLDVRLVKGGSRCAGTVEVNREGQWGTVVNFYWDINDAEVVCRELDCGSAISAPRRAHFGEGSGQELLTEVACNGTESTLSMCQSENTNQIRALGFIPAPHIYDAGVICSGSKAMSTLNVKCRDVMGISSYLISATIFNLKSWVRGSSSAWGALRQTGVLSWVCPFSLRLYALVCWVGLGSPRPRMGQVVLKVCVYLSE</sequence>
<dbReference type="PROSITE" id="PS50287">
    <property type="entry name" value="SRCR_2"/>
    <property type="match status" value="1"/>
</dbReference>
<dbReference type="Pfam" id="PF00530">
    <property type="entry name" value="SRCR"/>
    <property type="match status" value="1"/>
</dbReference>
<keyword evidence="1" id="KW-0732">Signal</keyword>
<dbReference type="SMART" id="SM00202">
    <property type="entry name" value="SR"/>
    <property type="match status" value="1"/>
</dbReference>
<dbReference type="GO" id="GO:0016020">
    <property type="term" value="C:membrane"/>
    <property type="evidence" value="ECO:0007669"/>
    <property type="project" value="InterPro"/>
</dbReference>
<dbReference type="InterPro" id="IPR001190">
    <property type="entry name" value="SRCR"/>
</dbReference>
<dbReference type="InterPro" id="IPR036772">
    <property type="entry name" value="SRCR-like_dom_sf"/>
</dbReference>
<dbReference type="SUPFAM" id="SSF56487">
    <property type="entry name" value="SRCR-like"/>
    <property type="match status" value="1"/>
</dbReference>
<reference evidence="6" key="2">
    <citation type="submission" date="2025-08" db="UniProtKB">
        <authorList>
            <consortium name="Ensembl"/>
        </authorList>
    </citation>
    <scope>IDENTIFICATION</scope>
</reference>
<name>A0A8C9TF24_SCLFO</name>
<dbReference type="AlphaFoldDB" id="A0A8C9TF24"/>
<dbReference type="GeneTree" id="ENSGT00950000183145"/>
<evidence type="ECO:0000259" key="5">
    <source>
        <dbReference type="PROSITE" id="PS50287"/>
    </source>
</evidence>
<accession>A0A8C9TF24</accession>
<dbReference type="OrthoDB" id="536948at2759"/>